<dbReference type="SUPFAM" id="SSF50156">
    <property type="entry name" value="PDZ domain-like"/>
    <property type="match status" value="1"/>
</dbReference>
<comment type="subcellular location">
    <subcellularLocation>
        <location evidence="1">Cytoplasm</location>
    </subcellularLocation>
</comment>
<proteinExistence type="predicted"/>
<evidence type="ECO:0000313" key="5">
    <source>
        <dbReference type="Ensembl" id="ENSCINP00000026360.2"/>
    </source>
</evidence>
<dbReference type="Proteomes" id="UP000008144">
    <property type="component" value="Chromosome 14"/>
</dbReference>
<name>F6SAC8_CIOIN</name>
<evidence type="ECO:0000313" key="6">
    <source>
        <dbReference type="Proteomes" id="UP000008144"/>
    </source>
</evidence>
<dbReference type="Ensembl" id="ENSCINT00000026606.2">
    <property type="protein sequence ID" value="ENSCINP00000026360.2"/>
    <property type="gene ID" value="ENSCING00000014636.2"/>
</dbReference>
<feature type="region of interest" description="Disordered" evidence="3">
    <location>
        <begin position="90"/>
        <end position="119"/>
    </location>
</feature>
<feature type="domain" description="PDZ" evidence="4">
    <location>
        <begin position="5"/>
        <end position="83"/>
    </location>
</feature>
<dbReference type="PROSITE" id="PS50106">
    <property type="entry name" value="PDZ"/>
    <property type="match status" value="1"/>
</dbReference>
<dbReference type="InterPro" id="IPR052122">
    <property type="entry name" value="Intracell_Traff_Signaling_Reg"/>
</dbReference>
<dbReference type="OMA" id="GESPCYI"/>
<dbReference type="HOGENOM" id="CLU_097381_0_0_1"/>
<dbReference type="PANTHER" id="PTHR15963:SF5">
    <property type="entry name" value="SHORT SPINDLE 6, ISOFORM A"/>
    <property type="match status" value="1"/>
</dbReference>
<dbReference type="Gene3D" id="2.30.42.10">
    <property type="match status" value="1"/>
</dbReference>
<evidence type="ECO:0000256" key="1">
    <source>
        <dbReference type="ARBA" id="ARBA00004496"/>
    </source>
</evidence>
<dbReference type="GeneTree" id="ENSGT00390000009035"/>
<dbReference type="SMART" id="SM00228">
    <property type="entry name" value="PDZ"/>
    <property type="match status" value="1"/>
</dbReference>
<evidence type="ECO:0000256" key="2">
    <source>
        <dbReference type="ARBA" id="ARBA00022490"/>
    </source>
</evidence>
<reference evidence="5" key="3">
    <citation type="submission" date="2025-08" db="UniProtKB">
        <authorList>
            <consortium name="Ensembl"/>
        </authorList>
    </citation>
    <scope>IDENTIFICATION</scope>
</reference>
<dbReference type="STRING" id="7719.ENSCINP00000026360"/>
<dbReference type="InterPro" id="IPR036034">
    <property type="entry name" value="PDZ_sf"/>
</dbReference>
<evidence type="ECO:0000256" key="3">
    <source>
        <dbReference type="SAM" id="MobiDB-lite"/>
    </source>
</evidence>
<reference evidence="6" key="1">
    <citation type="journal article" date="2002" name="Science">
        <title>The draft genome of Ciona intestinalis: insights into chordate and vertebrate origins.</title>
        <authorList>
            <person name="Dehal P."/>
            <person name="Satou Y."/>
            <person name="Campbell R.K."/>
            <person name="Chapman J."/>
            <person name="Degnan B."/>
            <person name="De Tomaso A."/>
            <person name="Davidson B."/>
            <person name="Di Gregorio A."/>
            <person name="Gelpke M."/>
            <person name="Goodstein D.M."/>
            <person name="Harafuji N."/>
            <person name="Hastings K.E."/>
            <person name="Ho I."/>
            <person name="Hotta K."/>
            <person name="Huang W."/>
            <person name="Kawashima T."/>
            <person name="Lemaire P."/>
            <person name="Martinez D."/>
            <person name="Meinertzhagen I.A."/>
            <person name="Necula S."/>
            <person name="Nonaka M."/>
            <person name="Putnam N."/>
            <person name="Rash S."/>
            <person name="Saiga H."/>
            <person name="Satake M."/>
            <person name="Terry A."/>
            <person name="Yamada L."/>
            <person name="Wang H.G."/>
            <person name="Awazu S."/>
            <person name="Azumi K."/>
            <person name="Boore J."/>
            <person name="Branno M."/>
            <person name="Chin-Bow S."/>
            <person name="DeSantis R."/>
            <person name="Doyle S."/>
            <person name="Francino P."/>
            <person name="Keys D.N."/>
            <person name="Haga S."/>
            <person name="Hayashi H."/>
            <person name="Hino K."/>
            <person name="Imai K.S."/>
            <person name="Inaba K."/>
            <person name="Kano S."/>
            <person name="Kobayashi K."/>
            <person name="Kobayashi M."/>
            <person name="Lee B.I."/>
            <person name="Makabe K.W."/>
            <person name="Manohar C."/>
            <person name="Matassi G."/>
            <person name="Medina M."/>
            <person name="Mochizuki Y."/>
            <person name="Mount S."/>
            <person name="Morishita T."/>
            <person name="Miura S."/>
            <person name="Nakayama A."/>
            <person name="Nishizaka S."/>
            <person name="Nomoto H."/>
            <person name="Ohta F."/>
            <person name="Oishi K."/>
            <person name="Rigoutsos I."/>
            <person name="Sano M."/>
            <person name="Sasaki A."/>
            <person name="Sasakura Y."/>
            <person name="Shoguchi E."/>
            <person name="Shin-i T."/>
            <person name="Spagnuolo A."/>
            <person name="Stainier D."/>
            <person name="Suzuki M.M."/>
            <person name="Tassy O."/>
            <person name="Takatori N."/>
            <person name="Tokuoka M."/>
            <person name="Yagi K."/>
            <person name="Yoshizaki F."/>
            <person name="Wada S."/>
            <person name="Zhang C."/>
            <person name="Hyatt P.D."/>
            <person name="Larimer F."/>
            <person name="Detter C."/>
            <person name="Doggett N."/>
            <person name="Glavina T."/>
            <person name="Hawkins T."/>
            <person name="Richardson P."/>
            <person name="Lucas S."/>
            <person name="Kohara Y."/>
            <person name="Levine M."/>
            <person name="Satoh N."/>
            <person name="Rokhsar D.S."/>
        </authorList>
    </citation>
    <scope>NUCLEOTIDE SEQUENCE [LARGE SCALE GENOMIC DNA]</scope>
</reference>
<dbReference type="EMBL" id="EAAA01001176">
    <property type="status" value="NOT_ANNOTATED_CDS"/>
    <property type="molecule type" value="Genomic_DNA"/>
</dbReference>
<reference evidence="5" key="2">
    <citation type="journal article" date="2008" name="Genome Biol.">
        <title>Improved genome assembly and evidence-based global gene model set for the chordate Ciona intestinalis: new insight into intron and operon populations.</title>
        <authorList>
            <person name="Satou Y."/>
            <person name="Mineta K."/>
            <person name="Ogasawara M."/>
            <person name="Sasakura Y."/>
            <person name="Shoguchi E."/>
            <person name="Ueno K."/>
            <person name="Yamada L."/>
            <person name="Matsumoto J."/>
            <person name="Wasserscheid J."/>
            <person name="Dewar K."/>
            <person name="Wiley G.B."/>
            <person name="Macmil S.L."/>
            <person name="Roe B.A."/>
            <person name="Zeller R.W."/>
            <person name="Hastings K.E."/>
            <person name="Lemaire P."/>
            <person name="Lindquist E."/>
            <person name="Endo T."/>
            <person name="Hotta K."/>
            <person name="Inaba K."/>
        </authorList>
    </citation>
    <scope>NUCLEOTIDE SEQUENCE [LARGE SCALE GENOMIC DNA]</scope>
    <source>
        <strain evidence="5">wild type</strain>
    </source>
</reference>
<evidence type="ECO:0000259" key="4">
    <source>
        <dbReference type="PROSITE" id="PS50106"/>
    </source>
</evidence>
<dbReference type="Pfam" id="PF00595">
    <property type="entry name" value="PDZ"/>
    <property type="match status" value="1"/>
</dbReference>
<keyword evidence="2" id="KW-0963">Cytoplasm</keyword>
<dbReference type="CDD" id="cd00136">
    <property type="entry name" value="PDZ_canonical"/>
    <property type="match status" value="1"/>
</dbReference>
<sequence length="193" mass="21883">MDCITVDVVRQKNEPWGVQVTGESPCYIARVKPSSPAEEAGMQVGDCIFSVNGVTVHDASHNEVVQLISESGRVARFKLLPVSIEVSKQEPDDSAFWTSEEKCEDRNQSNSLSDESDEELTFDHTNYEQFCKMFDEKTKVKGANKEFSLLPKYGEDDDVEETEPKTIDQSSFIITREDQKNFDANYELECTFK</sequence>
<protein>
    <recommendedName>
        <fullName evidence="4">PDZ domain-containing protein</fullName>
    </recommendedName>
</protein>
<dbReference type="InterPro" id="IPR001478">
    <property type="entry name" value="PDZ"/>
</dbReference>
<organism evidence="5 6">
    <name type="scientific">Ciona intestinalis</name>
    <name type="common">Transparent sea squirt</name>
    <name type="synonym">Ascidia intestinalis</name>
    <dbReference type="NCBI Taxonomy" id="7719"/>
    <lineage>
        <taxon>Eukaryota</taxon>
        <taxon>Metazoa</taxon>
        <taxon>Chordata</taxon>
        <taxon>Tunicata</taxon>
        <taxon>Ascidiacea</taxon>
        <taxon>Phlebobranchia</taxon>
        <taxon>Cionidae</taxon>
        <taxon>Ciona</taxon>
    </lineage>
</organism>
<dbReference type="AlphaFoldDB" id="F6SAC8"/>
<dbReference type="PANTHER" id="PTHR15963">
    <property type="entry name" value="GENERAL RECEPTOR FOR PHOSPHOINOSITIDES 1-ASSOCIATED SCAFFOLD PROTEIN-RELATED"/>
    <property type="match status" value="1"/>
</dbReference>
<accession>F6SAC8</accession>
<keyword evidence="6" id="KW-1185">Reference proteome</keyword>
<dbReference type="GO" id="GO:0005737">
    <property type="term" value="C:cytoplasm"/>
    <property type="evidence" value="ECO:0007669"/>
    <property type="project" value="UniProtKB-SubCell"/>
</dbReference>
<dbReference type="InParanoid" id="F6SAC8"/>
<reference evidence="5" key="4">
    <citation type="submission" date="2025-09" db="UniProtKB">
        <authorList>
            <consortium name="Ensembl"/>
        </authorList>
    </citation>
    <scope>IDENTIFICATION</scope>
</reference>